<reference evidence="3" key="1">
    <citation type="submission" date="2014-03" db="EMBL/GenBank/DDBJ databases">
        <title>The Genome Sequence of Puccinia striiformis f. sp. tritici PST-78.</title>
        <authorList>
            <consortium name="The Broad Institute Genome Sequencing Platform"/>
            <person name="Cuomo C."/>
            <person name="Hulbert S."/>
            <person name="Chen X."/>
            <person name="Walker B."/>
            <person name="Young S.K."/>
            <person name="Zeng Q."/>
            <person name="Gargeya S."/>
            <person name="Fitzgerald M."/>
            <person name="Haas B."/>
            <person name="Abouelleil A."/>
            <person name="Alvarado L."/>
            <person name="Arachchi H.M."/>
            <person name="Berlin A.M."/>
            <person name="Chapman S.B."/>
            <person name="Goldberg J."/>
            <person name="Griggs A."/>
            <person name="Gujja S."/>
            <person name="Hansen M."/>
            <person name="Howarth C."/>
            <person name="Imamovic A."/>
            <person name="Larimer J."/>
            <person name="McCowan C."/>
            <person name="Montmayeur A."/>
            <person name="Murphy C."/>
            <person name="Neiman D."/>
            <person name="Pearson M."/>
            <person name="Priest M."/>
            <person name="Roberts A."/>
            <person name="Saif S."/>
            <person name="Shea T."/>
            <person name="Sisk P."/>
            <person name="Sykes S."/>
            <person name="Wortman J."/>
            <person name="Nusbaum C."/>
            <person name="Birren B."/>
        </authorList>
    </citation>
    <scope>NUCLEOTIDE SEQUENCE [LARGE SCALE GENOMIC DNA]</scope>
    <source>
        <strain evidence="3">race PST-78</strain>
    </source>
</reference>
<dbReference type="OrthoDB" id="2499957at2759"/>
<dbReference type="AlphaFoldDB" id="A0A0L0VM54"/>
<keyword evidence="3" id="KW-1185">Reference proteome</keyword>
<evidence type="ECO:0000313" key="3">
    <source>
        <dbReference type="Proteomes" id="UP000054564"/>
    </source>
</evidence>
<dbReference type="Proteomes" id="UP000054564">
    <property type="component" value="Unassembled WGS sequence"/>
</dbReference>
<sequence length="239" mass="24552">MSPSQSILALLFLSACALAAPTPAAVVKANAAARLGVTAQICGALDVKLIGAQLVKEACVAAQLAIGGQVNAVAATPRLQGDIYANAFAGAMTSCNTVSAQLYSILSKLDAVATSTFVTLSADVIIPTLTHVSADLNAAVATVKDVKRCTDAQVEASVYAGYVSFATALQSVLLEVSSHPALYARVEVKASVHATLLQLKADLDVFTGRLFNYISADLDRINLKAALFLSLDAAVKATA</sequence>
<feature type="chain" id="PRO_5005550183" description="Secreted protein" evidence="1">
    <location>
        <begin position="20"/>
        <end position="239"/>
    </location>
</feature>
<accession>A0A0L0VM54</accession>
<evidence type="ECO:0000313" key="2">
    <source>
        <dbReference type="EMBL" id="KNF00363.1"/>
    </source>
</evidence>
<name>A0A0L0VM54_9BASI</name>
<evidence type="ECO:0008006" key="4">
    <source>
        <dbReference type="Google" id="ProtNLM"/>
    </source>
</evidence>
<feature type="signal peptide" evidence="1">
    <location>
        <begin position="1"/>
        <end position="19"/>
    </location>
</feature>
<organism evidence="2 3">
    <name type="scientific">Puccinia striiformis f. sp. tritici PST-78</name>
    <dbReference type="NCBI Taxonomy" id="1165861"/>
    <lineage>
        <taxon>Eukaryota</taxon>
        <taxon>Fungi</taxon>
        <taxon>Dikarya</taxon>
        <taxon>Basidiomycota</taxon>
        <taxon>Pucciniomycotina</taxon>
        <taxon>Pucciniomycetes</taxon>
        <taxon>Pucciniales</taxon>
        <taxon>Pucciniaceae</taxon>
        <taxon>Puccinia</taxon>
    </lineage>
</organism>
<comment type="caution">
    <text evidence="2">The sequence shown here is derived from an EMBL/GenBank/DDBJ whole genome shotgun (WGS) entry which is preliminary data.</text>
</comment>
<protein>
    <recommendedName>
        <fullName evidence="4">Secreted protein</fullName>
    </recommendedName>
</protein>
<keyword evidence="1" id="KW-0732">Signal</keyword>
<dbReference type="STRING" id="1165861.A0A0L0VM54"/>
<proteinExistence type="predicted"/>
<evidence type="ECO:0000256" key="1">
    <source>
        <dbReference type="SAM" id="SignalP"/>
    </source>
</evidence>
<dbReference type="EMBL" id="AJIL01000037">
    <property type="protein sequence ID" value="KNF00363.1"/>
    <property type="molecule type" value="Genomic_DNA"/>
</dbReference>
<gene>
    <name evidence="2" type="ORF">PSTG_06293</name>
</gene>